<evidence type="ECO:0000313" key="1">
    <source>
        <dbReference type="EMBL" id="TQE08895.1"/>
    </source>
</evidence>
<keyword evidence="2" id="KW-1185">Reference proteome</keyword>
<organism evidence="1 2">
    <name type="scientific">Malus baccata</name>
    <name type="common">Siberian crab apple</name>
    <name type="synonym">Pyrus baccata</name>
    <dbReference type="NCBI Taxonomy" id="106549"/>
    <lineage>
        <taxon>Eukaryota</taxon>
        <taxon>Viridiplantae</taxon>
        <taxon>Streptophyta</taxon>
        <taxon>Embryophyta</taxon>
        <taxon>Tracheophyta</taxon>
        <taxon>Spermatophyta</taxon>
        <taxon>Magnoliopsida</taxon>
        <taxon>eudicotyledons</taxon>
        <taxon>Gunneridae</taxon>
        <taxon>Pentapetalae</taxon>
        <taxon>rosids</taxon>
        <taxon>fabids</taxon>
        <taxon>Rosales</taxon>
        <taxon>Rosaceae</taxon>
        <taxon>Amygdaloideae</taxon>
        <taxon>Maleae</taxon>
        <taxon>Malus</taxon>
    </lineage>
</organism>
<evidence type="ECO:0000313" key="2">
    <source>
        <dbReference type="Proteomes" id="UP000315295"/>
    </source>
</evidence>
<gene>
    <name evidence="1" type="ORF">C1H46_005509</name>
</gene>
<accession>A0A540NCW9</accession>
<sequence length="190" mass="22431">MEVGGHKRGYLSSADIALVQGRVKVLVSPKIRLFPEYKQQFKELIIEVLGADTSDKPELASFYKWIDEHKISFEFLWMHPLIRSPKERLYMMAEGPLYLDKSFHRKHHEDWGDKYRELYTDVVLIEDVVKGVTGFEDVLYYKGDTWFKDKSEDPNERYEKNDLGVLKFARNAVIRINEHLAETGEKRMEE</sequence>
<dbReference type="EMBL" id="VIEB01000063">
    <property type="protein sequence ID" value="TQE08895.1"/>
    <property type="molecule type" value="Genomic_DNA"/>
</dbReference>
<reference evidence="1 2" key="1">
    <citation type="journal article" date="2019" name="G3 (Bethesda)">
        <title>Sequencing of a Wild Apple (Malus baccata) Genome Unravels the Differences Between Cultivated and Wild Apple Species Regarding Disease Resistance and Cold Tolerance.</title>
        <authorList>
            <person name="Chen X."/>
        </authorList>
    </citation>
    <scope>NUCLEOTIDE SEQUENCE [LARGE SCALE GENOMIC DNA]</scope>
    <source>
        <strain evidence="2">cv. Shandingzi</strain>
        <tissue evidence="1">Leaves</tissue>
    </source>
</reference>
<comment type="caution">
    <text evidence="1">The sequence shown here is derived from an EMBL/GenBank/DDBJ whole genome shotgun (WGS) entry which is preliminary data.</text>
</comment>
<name>A0A540NCW9_MALBA</name>
<dbReference type="Proteomes" id="UP000315295">
    <property type="component" value="Unassembled WGS sequence"/>
</dbReference>
<proteinExistence type="predicted"/>
<dbReference type="AlphaFoldDB" id="A0A540NCW9"/>
<protein>
    <submittedName>
        <fullName evidence="1">Uncharacterized protein</fullName>
    </submittedName>
</protein>